<evidence type="ECO:0000256" key="2">
    <source>
        <dbReference type="SAM" id="MobiDB-lite"/>
    </source>
</evidence>
<dbReference type="GO" id="GO:0005737">
    <property type="term" value="C:cytoplasm"/>
    <property type="evidence" value="ECO:0000318"/>
    <property type="project" value="GO_Central"/>
</dbReference>
<gene>
    <name evidence="4" type="ORF">CBG08225</name>
    <name evidence="4" type="ORF">CBG_08225</name>
</gene>
<dbReference type="GO" id="GO:0004674">
    <property type="term" value="F:protein serine/threonine kinase activity"/>
    <property type="evidence" value="ECO:0000318"/>
    <property type="project" value="GO_Central"/>
</dbReference>
<dbReference type="GO" id="GO:0007165">
    <property type="term" value="P:signal transduction"/>
    <property type="evidence" value="ECO:0000318"/>
    <property type="project" value="GO_Central"/>
</dbReference>
<dbReference type="PROSITE" id="PS00107">
    <property type="entry name" value="PROTEIN_KINASE_ATP"/>
    <property type="match status" value="1"/>
</dbReference>
<dbReference type="PANTHER" id="PTHR11909">
    <property type="entry name" value="CASEIN KINASE-RELATED"/>
    <property type="match status" value="1"/>
</dbReference>
<reference evidence="4 5" key="1">
    <citation type="journal article" date="2003" name="PLoS Biol.">
        <title>The genome sequence of Caenorhabditis briggsae: a platform for comparative genomics.</title>
        <authorList>
            <person name="Stein L.D."/>
            <person name="Bao Z."/>
            <person name="Blasiar D."/>
            <person name="Blumenthal T."/>
            <person name="Brent M.R."/>
            <person name="Chen N."/>
            <person name="Chinwalla A."/>
            <person name="Clarke L."/>
            <person name="Clee C."/>
            <person name="Coghlan A."/>
            <person name="Coulson A."/>
            <person name="D'Eustachio P."/>
            <person name="Fitch D.H."/>
            <person name="Fulton L.A."/>
            <person name="Fulton R.E."/>
            <person name="Griffiths-Jones S."/>
            <person name="Harris T.W."/>
            <person name="Hillier L.W."/>
            <person name="Kamath R."/>
            <person name="Kuwabara P.E."/>
            <person name="Mardis E.R."/>
            <person name="Marra M.A."/>
            <person name="Miner T.L."/>
            <person name="Minx P."/>
            <person name="Mullikin J.C."/>
            <person name="Plumb R.W."/>
            <person name="Rogers J."/>
            <person name="Schein J.E."/>
            <person name="Sohrmann M."/>
            <person name="Spieth J."/>
            <person name="Stajich J.E."/>
            <person name="Wei C."/>
            <person name="Willey D."/>
            <person name="Wilson R.K."/>
            <person name="Durbin R."/>
            <person name="Waterston R.H."/>
        </authorList>
    </citation>
    <scope>NUCLEOTIDE SEQUENCE [LARGE SCALE GENOMIC DNA]</scope>
    <source>
        <strain evidence="4 5">AF16</strain>
    </source>
</reference>
<dbReference type="InterPro" id="IPR000719">
    <property type="entry name" value="Prot_kinase_dom"/>
</dbReference>
<feature type="region of interest" description="Disordered" evidence="2">
    <location>
        <begin position="1"/>
        <end position="102"/>
    </location>
</feature>
<name>A8X634_CAEBR</name>
<dbReference type="InParanoid" id="A8X634"/>
<dbReference type="Gene3D" id="1.10.510.10">
    <property type="entry name" value="Transferase(Phosphotransferase) domain 1"/>
    <property type="match status" value="2"/>
</dbReference>
<dbReference type="InterPro" id="IPR017441">
    <property type="entry name" value="Protein_kinase_ATP_BS"/>
</dbReference>
<dbReference type="KEGG" id="cbr:CBG_08225"/>
<dbReference type="GeneID" id="8581895"/>
<dbReference type="GO" id="GO:0005524">
    <property type="term" value="F:ATP binding"/>
    <property type="evidence" value="ECO:0007669"/>
    <property type="project" value="UniProtKB-UniRule"/>
</dbReference>
<evidence type="ECO:0000313" key="4">
    <source>
        <dbReference type="EMBL" id="CAP28095.2"/>
    </source>
</evidence>
<reference evidence="4 5" key="2">
    <citation type="journal article" date="2011" name="PLoS Genet.">
        <title>Caenorhabditis briggsae recombinant inbred line genotypes reveal inter-strain incompatibility and the evolution of recombination.</title>
        <authorList>
            <person name="Ross J.A."/>
            <person name="Koboldt D.C."/>
            <person name="Staisch J.E."/>
            <person name="Chamberlin H.M."/>
            <person name="Gupta B.P."/>
            <person name="Miller R.D."/>
            <person name="Baird S.E."/>
            <person name="Haag E.S."/>
        </authorList>
    </citation>
    <scope>NUCLEOTIDE SEQUENCE [LARGE SCALE GENOMIC DNA]</scope>
    <source>
        <strain evidence="4 5">AF16</strain>
    </source>
</reference>
<dbReference type="FunFam" id="1.10.510.10:FF:002688">
    <property type="match status" value="1"/>
</dbReference>
<evidence type="ECO:0000259" key="3">
    <source>
        <dbReference type="PROSITE" id="PS50011"/>
    </source>
</evidence>
<keyword evidence="5" id="KW-1185">Reference proteome</keyword>
<protein>
    <submittedName>
        <fullName evidence="4">Protein CBG08225</fullName>
    </submittedName>
</protein>
<dbReference type="RefSeq" id="XP_045093716.1">
    <property type="nucleotide sequence ID" value="XM_045235978.1"/>
</dbReference>
<dbReference type="HOGENOM" id="CLU_015645_0_0_1"/>
<dbReference type="InterPro" id="IPR050235">
    <property type="entry name" value="CK1_Ser-Thr_kinase"/>
</dbReference>
<dbReference type="EMBL" id="HE601064">
    <property type="protein sequence ID" value="CAP28095.2"/>
    <property type="molecule type" value="Genomic_DNA"/>
</dbReference>
<feature type="domain" description="Protein kinase" evidence="3">
    <location>
        <begin position="440"/>
        <end position="751"/>
    </location>
</feature>
<dbReference type="eggNOG" id="KOG1164">
    <property type="taxonomic scope" value="Eukaryota"/>
</dbReference>
<sequence>MAPKEMTTTTTTTTTGLSKMSGVDLSASGIDPSNSTGSSNGSNIQVSDIIDSSGLPPSGSIGSSTMERVSKMDAPPEEQPPNVVDQKKGKKKKKEVPPELVKNGQRTTMVKHLRNPWAHGEFLMKDETNNKYILRLEPVKKKRLQFWQEMLLDMEHLFKGPKTIRTVRCLDYGQMKSLECNYLLTSPYSLQIYEVLKVVGNFSEDCAYNVGLQCLDVGFQSYLKSEILIFQAIQYLHRNIKSSAFNIGYGNEETKVMLTDFRRPRSHFVPGARPRKVRAARKQVAYGGSCRFASISAMIDQDEGRKDDLESWIYLFYDLLDPVNGKGKVSRTLITQHLQKPTEFKKLVDMVHSLEYDSTPDYDALKVIVESVGKAKKLDLSKCDWVGKLTSEEIIQNALDQSKLKSIGHKFSGDDDFENKNLALPIMNLGDVLKSEKSTWTVVKRLGSGGFGAVYEVFEMKDSKKKYAMKTEATIGPIEHLRLKVEYQVMEAITKAKNNGKKKPSLGSRRTAFYSHFVDLVDRGQSIQLRCKFIVMSLVGPSLEDIRKKYSIKLHEGITPYQIAMQTLDAIEDLHSLGYIHRDMKPANFAVGFGPTEPTVFMLDFGIARSFLDPKTKKHKVEGDCRKNGPSTWLPRTKVRFFGTAWYASRDGMKGKDQGRKDDIECWYYTLRNIFDPEDGIPWKEYRKDAKKMLAAKQRIFDTKHLTNEKFHFFEGFNLILVHIDEMYFSACPDYEHIRSVIRAVLERKGLQFEDLYKDGVWVGKLNANRLKAVSNNIENFSGLGSDEPDSAAVY</sequence>
<keyword evidence="1" id="KW-0547">Nucleotide-binding</keyword>
<organism evidence="4 5">
    <name type="scientific">Caenorhabditis briggsae</name>
    <dbReference type="NCBI Taxonomy" id="6238"/>
    <lineage>
        <taxon>Eukaryota</taxon>
        <taxon>Metazoa</taxon>
        <taxon>Ecdysozoa</taxon>
        <taxon>Nematoda</taxon>
        <taxon>Chromadorea</taxon>
        <taxon>Rhabditida</taxon>
        <taxon>Rhabditina</taxon>
        <taxon>Rhabditomorpha</taxon>
        <taxon>Rhabditoidea</taxon>
        <taxon>Rhabditidae</taxon>
        <taxon>Peloderinae</taxon>
        <taxon>Caenorhabditis</taxon>
    </lineage>
</organism>
<keyword evidence="1" id="KW-0067">ATP-binding</keyword>
<dbReference type="InterPro" id="IPR011009">
    <property type="entry name" value="Kinase-like_dom_sf"/>
</dbReference>
<proteinExistence type="predicted"/>
<dbReference type="SUPFAM" id="SSF56112">
    <property type="entry name" value="Protein kinase-like (PK-like)"/>
    <property type="match status" value="2"/>
</dbReference>
<evidence type="ECO:0000256" key="1">
    <source>
        <dbReference type="PROSITE-ProRule" id="PRU10141"/>
    </source>
</evidence>
<dbReference type="FunFam" id="1.10.510.10:FF:001146">
    <property type="entry name" value="Protein CBG08226"/>
    <property type="match status" value="1"/>
</dbReference>
<accession>A8X634</accession>
<dbReference type="SMART" id="SM00220">
    <property type="entry name" value="S_TKc"/>
    <property type="match status" value="1"/>
</dbReference>
<dbReference type="AlphaFoldDB" id="A8X634"/>
<feature type="binding site" evidence="1">
    <location>
        <position position="470"/>
    </location>
    <ligand>
        <name>ATP</name>
        <dbReference type="ChEBI" id="CHEBI:30616"/>
    </ligand>
</feature>
<dbReference type="GO" id="GO:0005634">
    <property type="term" value="C:nucleus"/>
    <property type="evidence" value="ECO:0000318"/>
    <property type="project" value="GO_Central"/>
</dbReference>
<evidence type="ECO:0000313" key="5">
    <source>
        <dbReference type="Proteomes" id="UP000008549"/>
    </source>
</evidence>
<dbReference type="CTD" id="8581895"/>
<feature type="compositionally biased region" description="Low complexity" evidence="2">
    <location>
        <begin position="33"/>
        <end position="64"/>
    </location>
</feature>
<dbReference type="PROSITE" id="PS50011">
    <property type="entry name" value="PROTEIN_KINASE_DOM"/>
    <property type="match status" value="1"/>
</dbReference>
<dbReference type="Proteomes" id="UP000008549">
    <property type="component" value="Unassembled WGS sequence"/>
</dbReference>